<feature type="domain" description="AB hydrolase-1" evidence="1">
    <location>
        <begin position="23"/>
        <end position="259"/>
    </location>
</feature>
<dbReference type="InterPro" id="IPR000073">
    <property type="entry name" value="AB_hydrolase_1"/>
</dbReference>
<accession>A0A6I3KJ82</accession>
<proteinExistence type="predicted"/>
<protein>
    <submittedName>
        <fullName evidence="2">Alpha/beta fold hydrolase</fullName>
    </submittedName>
</protein>
<sequence length="304" mass="33705">MKNSEKMKAAWGSIFVPGGRNGVLLVHSLGGSPIELKFVAHTLAQLGYTVYCPLLPGLAGGTDVSGLSSWQDWYAALEKAHDELTQQCDAVIVGGMSAGSMLALRLAALRPEKIHGLMLFSPTLWPNGWAIPWYFSLFRLVNDKWAARLFKFRARAPHGIKDDRLRSFILDSVQSEADSIEDLFARGGGLVLEFRRLVRNVKPLLGKIKQHALVFHPRNDDQSDLSNAMLLQRKLAGIVETVILDDCYHMVTLDRQRPVVMERVKEFADRLTTRLDKVRAEEAVVAATDAQQSKGRGEGRGATT</sequence>
<keyword evidence="3" id="KW-1185">Reference proteome</keyword>
<dbReference type="InterPro" id="IPR029058">
    <property type="entry name" value="AB_hydrolase_fold"/>
</dbReference>
<dbReference type="EMBL" id="WMBQ01000001">
    <property type="protein sequence ID" value="MTD94488.1"/>
    <property type="molecule type" value="Genomic_DNA"/>
</dbReference>
<evidence type="ECO:0000313" key="3">
    <source>
        <dbReference type="Proteomes" id="UP000440694"/>
    </source>
</evidence>
<dbReference type="RefSeq" id="WP_154738908.1">
    <property type="nucleotide sequence ID" value="NZ_WMBQ01000001.1"/>
</dbReference>
<organism evidence="2 3">
    <name type="scientific">Hyphomicrobium album</name>
    <dbReference type="NCBI Taxonomy" id="2665159"/>
    <lineage>
        <taxon>Bacteria</taxon>
        <taxon>Pseudomonadati</taxon>
        <taxon>Pseudomonadota</taxon>
        <taxon>Alphaproteobacteria</taxon>
        <taxon>Hyphomicrobiales</taxon>
        <taxon>Hyphomicrobiaceae</taxon>
        <taxon>Hyphomicrobium</taxon>
    </lineage>
</organism>
<dbReference type="Gene3D" id="3.40.50.1820">
    <property type="entry name" value="alpha/beta hydrolase"/>
    <property type="match status" value="1"/>
</dbReference>
<keyword evidence="2" id="KW-0378">Hydrolase</keyword>
<dbReference type="GO" id="GO:0016787">
    <property type="term" value="F:hydrolase activity"/>
    <property type="evidence" value="ECO:0007669"/>
    <property type="project" value="UniProtKB-KW"/>
</dbReference>
<evidence type="ECO:0000259" key="1">
    <source>
        <dbReference type="Pfam" id="PF12697"/>
    </source>
</evidence>
<dbReference type="Proteomes" id="UP000440694">
    <property type="component" value="Unassembled WGS sequence"/>
</dbReference>
<reference evidence="2 3" key="1">
    <citation type="submission" date="2019-11" db="EMBL/GenBank/DDBJ databases">
        <title>Identification of a novel strain.</title>
        <authorList>
            <person name="Xu Q."/>
            <person name="Wang G."/>
        </authorList>
    </citation>
    <scope>NUCLEOTIDE SEQUENCE [LARGE SCALE GENOMIC DNA]</scope>
    <source>
        <strain evidence="3">xq</strain>
    </source>
</reference>
<gene>
    <name evidence="2" type="ORF">GIW81_09085</name>
</gene>
<dbReference type="AlphaFoldDB" id="A0A6I3KJ82"/>
<dbReference type="Pfam" id="PF12697">
    <property type="entry name" value="Abhydrolase_6"/>
    <property type="match status" value="1"/>
</dbReference>
<name>A0A6I3KJ82_9HYPH</name>
<comment type="caution">
    <text evidence="2">The sequence shown here is derived from an EMBL/GenBank/DDBJ whole genome shotgun (WGS) entry which is preliminary data.</text>
</comment>
<dbReference type="SUPFAM" id="SSF53474">
    <property type="entry name" value="alpha/beta-Hydrolases"/>
    <property type="match status" value="1"/>
</dbReference>
<evidence type="ECO:0000313" key="2">
    <source>
        <dbReference type="EMBL" id="MTD94488.1"/>
    </source>
</evidence>